<feature type="region of interest" description="Disordered" evidence="1">
    <location>
        <begin position="33"/>
        <end position="63"/>
    </location>
</feature>
<sequence>MDRIGKQKRLKQVYPFSERRKEAPEAEYGIFTLQPFPKEGRRHSHSKRRRENPRPEGARPFPQRGRMVPVPFILLLADVVCLADGESYPGSELDISSVSEKCLNGYPTAL</sequence>
<dbReference type="AlphaFoldDB" id="A0AAV6IAC8"/>
<accession>A0AAV6IAC8</accession>
<dbReference type="EMBL" id="JACTNZ010000011">
    <property type="protein sequence ID" value="KAG5524432.1"/>
    <property type="molecule type" value="Genomic_DNA"/>
</dbReference>
<dbReference type="Proteomes" id="UP000823749">
    <property type="component" value="Chromosome 11"/>
</dbReference>
<feature type="compositionally biased region" description="Basic residues" evidence="1">
    <location>
        <begin position="40"/>
        <end position="51"/>
    </location>
</feature>
<evidence type="ECO:0000313" key="3">
    <source>
        <dbReference type="Proteomes" id="UP000823749"/>
    </source>
</evidence>
<keyword evidence="3" id="KW-1185">Reference proteome</keyword>
<organism evidence="2 3">
    <name type="scientific">Rhododendron griersonianum</name>
    <dbReference type="NCBI Taxonomy" id="479676"/>
    <lineage>
        <taxon>Eukaryota</taxon>
        <taxon>Viridiplantae</taxon>
        <taxon>Streptophyta</taxon>
        <taxon>Embryophyta</taxon>
        <taxon>Tracheophyta</taxon>
        <taxon>Spermatophyta</taxon>
        <taxon>Magnoliopsida</taxon>
        <taxon>eudicotyledons</taxon>
        <taxon>Gunneridae</taxon>
        <taxon>Pentapetalae</taxon>
        <taxon>asterids</taxon>
        <taxon>Ericales</taxon>
        <taxon>Ericaceae</taxon>
        <taxon>Ericoideae</taxon>
        <taxon>Rhodoreae</taxon>
        <taxon>Rhododendron</taxon>
    </lineage>
</organism>
<name>A0AAV6IAC8_9ERIC</name>
<reference evidence="2" key="1">
    <citation type="submission" date="2020-08" db="EMBL/GenBank/DDBJ databases">
        <title>Plant Genome Project.</title>
        <authorList>
            <person name="Zhang R.-G."/>
        </authorList>
    </citation>
    <scope>NUCLEOTIDE SEQUENCE</scope>
    <source>
        <strain evidence="2">WSP0</strain>
        <tissue evidence="2">Leaf</tissue>
    </source>
</reference>
<proteinExistence type="predicted"/>
<comment type="caution">
    <text evidence="2">The sequence shown here is derived from an EMBL/GenBank/DDBJ whole genome shotgun (WGS) entry which is preliminary data.</text>
</comment>
<gene>
    <name evidence="2" type="ORF">RHGRI_031178</name>
</gene>
<protein>
    <submittedName>
        <fullName evidence="2">Uncharacterized protein</fullName>
    </submittedName>
</protein>
<evidence type="ECO:0000313" key="2">
    <source>
        <dbReference type="EMBL" id="KAG5524432.1"/>
    </source>
</evidence>
<evidence type="ECO:0000256" key="1">
    <source>
        <dbReference type="SAM" id="MobiDB-lite"/>
    </source>
</evidence>